<dbReference type="Proteomes" id="UP001303473">
    <property type="component" value="Unassembled WGS sequence"/>
</dbReference>
<comment type="caution">
    <text evidence="1">The sequence shown here is derived from an EMBL/GenBank/DDBJ whole genome shotgun (WGS) entry which is preliminary data.</text>
</comment>
<reference evidence="2" key="1">
    <citation type="journal article" date="2023" name="Mol. Phylogenet. Evol.">
        <title>Genome-scale phylogeny and comparative genomics of the fungal order Sordariales.</title>
        <authorList>
            <person name="Hensen N."/>
            <person name="Bonometti L."/>
            <person name="Westerberg I."/>
            <person name="Brannstrom I.O."/>
            <person name="Guillou S."/>
            <person name="Cros-Aarteil S."/>
            <person name="Calhoun S."/>
            <person name="Haridas S."/>
            <person name="Kuo A."/>
            <person name="Mondo S."/>
            <person name="Pangilinan J."/>
            <person name="Riley R."/>
            <person name="LaButti K."/>
            <person name="Andreopoulos B."/>
            <person name="Lipzen A."/>
            <person name="Chen C."/>
            <person name="Yan M."/>
            <person name="Daum C."/>
            <person name="Ng V."/>
            <person name="Clum A."/>
            <person name="Steindorff A."/>
            <person name="Ohm R.A."/>
            <person name="Martin F."/>
            <person name="Silar P."/>
            <person name="Natvig D.O."/>
            <person name="Lalanne C."/>
            <person name="Gautier V."/>
            <person name="Ament-Velasquez S.L."/>
            <person name="Kruys A."/>
            <person name="Hutchinson M.I."/>
            <person name="Powell A.J."/>
            <person name="Barry K."/>
            <person name="Miller A.N."/>
            <person name="Grigoriev I.V."/>
            <person name="Debuchy R."/>
            <person name="Gladieux P."/>
            <person name="Hiltunen Thoren M."/>
            <person name="Johannesson H."/>
        </authorList>
    </citation>
    <scope>NUCLEOTIDE SEQUENCE [LARGE SCALE GENOMIC DNA]</scope>
    <source>
        <strain evidence="2">CBS 340.73</strain>
    </source>
</reference>
<keyword evidence="2" id="KW-1185">Reference proteome</keyword>
<dbReference type="EMBL" id="MU853826">
    <property type="protein sequence ID" value="KAK3938589.1"/>
    <property type="molecule type" value="Genomic_DNA"/>
</dbReference>
<proteinExistence type="predicted"/>
<name>A0AAN6N3W0_9PEZI</name>
<dbReference type="AlphaFoldDB" id="A0AAN6N3W0"/>
<accession>A0AAN6N3W0</accession>
<evidence type="ECO:0000313" key="1">
    <source>
        <dbReference type="EMBL" id="KAK3938589.1"/>
    </source>
</evidence>
<protein>
    <submittedName>
        <fullName evidence="1">Uncharacterized protein</fullName>
    </submittedName>
</protein>
<organism evidence="1 2">
    <name type="scientific">Diplogelasinospora grovesii</name>
    <dbReference type="NCBI Taxonomy" id="303347"/>
    <lineage>
        <taxon>Eukaryota</taxon>
        <taxon>Fungi</taxon>
        <taxon>Dikarya</taxon>
        <taxon>Ascomycota</taxon>
        <taxon>Pezizomycotina</taxon>
        <taxon>Sordariomycetes</taxon>
        <taxon>Sordariomycetidae</taxon>
        <taxon>Sordariales</taxon>
        <taxon>Diplogelasinosporaceae</taxon>
        <taxon>Diplogelasinospora</taxon>
    </lineage>
</organism>
<evidence type="ECO:0000313" key="2">
    <source>
        <dbReference type="Proteomes" id="UP001303473"/>
    </source>
</evidence>
<gene>
    <name evidence="1" type="ORF">QBC46DRAFT_161906</name>
</gene>
<sequence>MASSRRNVEAGVGQQGPVVFGFTCVGKTGLLRRGAPDGYEVVDLDSADWKDGWPDGYVEAIARAASRRAVVLVSTHAEVREAVLRRGLWSALVYPLRELRAEWLQRLRDRQATCPGGPDLASVFGANWDLWLEQLESQRGVMHCVLPSGSFITECVADVLQVFEEQCARGSDDGRAEHAGERVCTGGRDA</sequence>